<gene>
    <name evidence="1" type="ORF">VD17_18060</name>
</gene>
<protein>
    <submittedName>
        <fullName evidence="1">Uncharacterized protein</fullName>
    </submittedName>
</protein>
<dbReference type="RefSeq" id="WP_046054962.1">
    <property type="nucleotide sequence ID" value="NZ_LACH01000039.1"/>
</dbReference>
<dbReference type="PATRIC" id="fig|294.133.peg.3234"/>
<dbReference type="AlphaFoldDB" id="A0A0F4V7A0"/>
<organism evidence="1 2">
    <name type="scientific">Pseudomonas fluorescens</name>
    <dbReference type="NCBI Taxonomy" id="294"/>
    <lineage>
        <taxon>Bacteria</taxon>
        <taxon>Pseudomonadati</taxon>
        <taxon>Pseudomonadota</taxon>
        <taxon>Gammaproteobacteria</taxon>
        <taxon>Pseudomonadales</taxon>
        <taxon>Pseudomonadaceae</taxon>
        <taxon>Pseudomonas</taxon>
    </lineage>
</organism>
<evidence type="ECO:0000313" key="1">
    <source>
        <dbReference type="EMBL" id="KJZ64380.1"/>
    </source>
</evidence>
<dbReference type="Proteomes" id="UP000033400">
    <property type="component" value="Unassembled WGS sequence"/>
</dbReference>
<reference evidence="1 2" key="1">
    <citation type="submission" date="2015-03" db="EMBL/GenBank/DDBJ databases">
        <title>Comparative genomics of Pseudomonas insights into diversity of traits involved in vanlence and defense.</title>
        <authorList>
            <person name="Qin Y."/>
        </authorList>
    </citation>
    <scope>NUCLEOTIDE SEQUENCE [LARGE SCALE GENOMIC DNA]</scope>
    <source>
        <strain evidence="1 2">H24</strain>
    </source>
</reference>
<evidence type="ECO:0000313" key="2">
    <source>
        <dbReference type="Proteomes" id="UP000033400"/>
    </source>
</evidence>
<accession>A0A0F4V7A0</accession>
<name>A0A0F4V7A0_PSEFL</name>
<sequence length="386" mass="43024">MPITAFSASREIELDVNQLLEDLAQRTQQPTPGKSTPIPDDWKTFIWDDIECPACFCRGAEVVRASNSKETGQEIRQAYFRFQKSSGADGHHPFCDFAGNVPADHIPENLVQFSSAKDGVSKAIRELVCRGIQLGVLGQRDIRAMREWYFQRKVTSRFVVILDPRAPKWIESLQRMRAGPWNKASEAIVLSKAIIEIPGFDLATTAREAVTRRHHALLDALLEKRVWMHGTAPRIEKLAVEYQGKAVFDPSSLQHEYQRAQVLATFICRNYAPVASATSKSDAGVSVKGARPLLAFSSLLLFISEWDLNRASNLFAKIASDVSAVDLSLGNVIGLNPFHDFEAWSALKLLQGLMPFDSEIFDAKAEVERWIGETKSTYGALSQDSN</sequence>
<dbReference type="EMBL" id="LACH01000039">
    <property type="protein sequence ID" value="KJZ64380.1"/>
    <property type="molecule type" value="Genomic_DNA"/>
</dbReference>
<comment type="caution">
    <text evidence="1">The sequence shown here is derived from an EMBL/GenBank/DDBJ whole genome shotgun (WGS) entry which is preliminary data.</text>
</comment>
<proteinExistence type="predicted"/>